<evidence type="ECO:0000256" key="3">
    <source>
        <dbReference type="ARBA" id="ARBA00009850"/>
    </source>
</evidence>
<feature type="binding site" evidence="9">
    <location>
        <position position="25"/>
    </location>
    <ligand>
        <name>substrate</name>
    </ligand>
</feature>
<dbReference type="PANTHER" id="PTHR10395">
    <property type="entry name" value="URICASE AND TRANSTHYRETIN-RELATED"/>
    <property type="match status" value="1"/>
</dbReference>
<keyword evidence="8 10" id="KW-0378">Hydrolase</keyword>
<dbReference type="GO" id="GO:0006144">
    <property type="term" value="P:purine nucleobase metabolic process"/>
    <property type="evidence" value="ECO:0007669"/>
    <property type="project" value="UniProtKB-KW"/>
</dbReference>
<name>A0A376DJ84_9GAMM</name>
<dbReference type="SUPFAM" id="SSF49472">
    <property type="entry name" value="Transthyretin (synonym: prealbumin)"/>
    <property type="match status" value="1"/>
</dbReference>
<dbReference type="InterPro" id="IPR036817">
    <property type="entry name" value="Transthyretin/HIU_hydrolase_sf"/>
</dbReference>
<evidence type="ECO:0000256" key="7">
    <source>
        <dbReference type="ARBA" id="ARBA00022631"/>
    </source>
</evidence>
<protein>
    <recommendedName>
        <fullName evidence="6 10">5-hydroxyisourate hydrolase</fullName>
        <shortName evidence="10">HIU hydrolase</shortName>
        <shortName evidence="10">HIUHase</shortName>
        <ecNumber evidence="5 10">3.5.2.17</ecNumber>
    </recommendedName>
</protein>
<gene>
    <name evidence="13" type="primary">hiuH</name>
    <name evidence="13" type="ORF">NCTC12121_02454</name>
</gene>
<dbReference type="InterPro" id="IPR023416">
    <property type="entry name" value="Transthyretin/HIU_hydrolase_d"/>
</dbReference>
<evidence type="ECO:0000256" key="2">
    <source>
        <dbReference type="ARBA" id="ARBA00002704"/>
    </source>
</evidence>
<comment type="function">
    <text evidence="2">Catalyzes the hydrolysis of 5-hydroxyisourate (HIU) to 2-oxo-4-hydroxy-4-carboxy-5-ureidoimidazoline (OHCU).</text>
</comment>
<comment type="similarity">
    <text evidence="3 10">Belongs to the transthyretin family. 5-hydroxyisourate hydrolase subfamily.</text>
</comment>
<proteinExistence type="inferred from homology"/>
<evidence type="ECO:0000256" key="4">
    <source>
        <dbReference type="ARBA" id="ARBA00011881"/>
    </source>
</evidence>
<feature type="binding site" evidence="9">
    <location>
        <position position="63"/>
    </location>
    <ligand>
        <name>substrate</name>
    </ligand>
</feature>
<sequence length="131" mass="14403">MKKILLLTTMLSIFSTAAQAELSVHILNQQTGKPAAGVTVQLAQQDGNAWRELASAVTDDDGRIRALYPAGGDMLPGIYRVTFKTGAYFHKLGQDSFFPQVPVLFQVTQKNEKLHVPLLLSQYGYATYRGS</sequence>
<dbReference type="Proteomes" id="UP000255248">
    <property type="component" value="Unassembled WGS sequence"/>
</dbReference>
<evidence type="ECO:0000256" key="11">
    <source>
        <dbReference type="SAM" id="SignalP"/>
    </source>
</evidence>
<feature type="domain" description="Transthyretin/hydroxyisourate hydrolase" evidence="12">
    <location>
        <begin position="22"/>
        <end position="130"/>
    </location>
</feature>
<dbReference type="Pfam" id="PF00576">
    <property type="entry name" value="Transthyretin"/>
    <property type="match status" value="1"/>
</dbReference>
<dbReference type="PRINTS" id="PR00189">
    <property type="entry name" value="TRNSTHYRETIN"/>
</dbReference>
<evidence type="ECO:0000256" key="9">
    <source>
        <dbReference type="PIRSR" id="PIRSR600895-51"/>
    </source>
</evidence>
<evidence type="ECO:0000313" key="13">
    <source>
        <dbReference type="EMBL" id="STC90008.1"/>
    </source>
</evidence>
<dbReference type="GO" id="GO:0033971">
    <property type="term" value="F:hydroxyisourate hydrolase activity"/>
    <property type="evidence" value="ECO:0007669"/>
    <property type="project" value="UniProtKB-EC"/>
</dbReference>
<comment type="subunit">
    <text evidence="4 10">Homotetramer.</text>
</comment>
<keyword evidence="11" id="KW-0732">Signal</keyword>
<dbReference type="InterPro" id="IPR014306">
    <property type="entry name" value="Hydroxyisourate_hydrolase"/>
</dbReference>
<evidence type="ECO:0000256" key="8">
    <source>
        <dbReference type="ARBA" id="ARBA00022801"/>
    </source>
</evidence>
<organism evidence="13 14">
    <name type="scientific">Edwardsiella hoshinae</name>
    <dbReference type="NCBI Taxonomy" id="93378"/>
    <lineage>
        <taxon>Bacteria</taxon>
        <taxon>Pseudomonadati</taxon>
        <taxon>Pseudomonadota</taxon>
        <taxon>Gammaproteobacteria</taxon>
        <taxon>Enterobacterales</taxon>
        <taxon>Hafniaceae</taxon>
        <taxon>Edwardsiella</taxon>
    </lineage>
</organism>
<feature type="signal peptide" evidence="11">
    <location>
        <begin position="1"/>
        <end position="20"/>
    </location>
</feature>
<dbReference type="EC" id="3.5.2.17" evidence="5 10"/>
<evidence type="ECO:0000256" key="5">
    <source>
        <dbReference type="ARBA" id="ARBA00012609"/>
    </source>
</evidence>
<dbReference type="PANTHER" id="PTHR10395:SF7">
    <property type="entry name" value="5-HYDROXYISOURATE HYDROLASE"/>
    <property type="match status" value="1"/>
</dbReference>
<evidence type="ECO:0000256" key="1">
    <source>
        <dbReference type="ARBA" id="ARBA00001043"/>
    </source>
</evidence>
<feature type="chain" id="PRO_5016780340" description="5-hydroxyisourate hydrolase" evidence="11">
    <location>
        <begin position="21"/>
        <end position="131"/>
    </location>
</feature>
<dbReference type="EMBL" id="UFXZ01000001">
    <property type="protein sequence ID" value="STC90008.1"/>
    <property type="molecule type" value="Genomic_DNA"/>
</dbReference>
<dbReference type="OrthoDB" id="9792386at2"/>
<evidence type="ECO:0000259" key="12">
    <source>
        <dbReference type="Pfam" id="PF00576"/>
    </source>
</evidence>
<dbReference type="InterPro" id="IPR023418">
    <property type="entry name" value="Thyroxine_BS"/>
</dbReference>
<comment type="catalytic activity">
    <reaction evidence="1 10">
        <text>5-hydroxyisourate + H2O = 5-hydroxy-2-oxo-4-ureido-2,5-dihydro-1H-imidazole-5-carboxylate + H(+)</text>
        <dbReference type="Rhea" id="RHEA:23736"/>
        <dbReference type="ChEBI" id="CHEBI:15377"/>
        <dbReference type="ChEBI" id="CHEBI:15378"/>
        <dbReference type="ChEBI" id="CHEBI:18072"/>
        <dbReference type="ChEBI" id="CHEBI:58639"/>
        <dbReference type="EC" id="3.5.2.17"/>
    </reaction>
</comment>
<dbReference type="PROSITE" id="PS00768">
    <property type="entry name" value="TRANSTHYRETIN_1"/>
    <property type="match status" value="1"/>
</dbReference>
<dbReference type="InterPro" id="IPR000895">
    <property type="entry name" value="Transthyretin/HIU_hydrolase"/>
</dbReference>
<keyword evidence="7 10" id="KW-0659">Purine metabolism</keyword>
<evidence type="ECO:0000313" key="14">
    <source>
        <dbReference type="Proteomes" id="UP000255248"/>
    </source>
</evidence>
<accession>A0A376DJ84</accession>
<dbReference type="Gene3D" id="2.60.40.180">
    <property type="entry name" value="Transthyretin/hydroxyisourate hydrolase domain"/>
    <property type="match status" value="1"/>
</dbReference>
<dbReference type="RefSeq" id="WP_024522989.1">
    <property type="nucleotide sequence ID" value="NZ_CP065626.1"/>
</dbReference>
<evidence type="ECO:0000256" key="6">
    <source>
        <dbReference type="ARBA" id="ARBA00017539"/>
    </source>
</evidence>
<dbReference type="AlphaFoldDB" id="A0A376DJ84"/>
<dbReference type="NCBIfam" id="TIGR02962">
    <property type="entry name" value="hdxy_isourate"/>
    <property type="match status" value="1"/>
</dbReference>
<dbReference type="STRING" id="93378.A9798_11550"/>
<dbReference type="CDD" id="cd05822">
    <property type="entry name" value="TLP_HIUase"/>
    <property type="match status" value="1"/>
</dbReference>
<feature type="binding site" evidence="9">
    <location>
        <position position="128"/>
    </location>
    <ligand>
        <name>substrate</name>
    </ligand>
</feature>
<evidence type="ECO:0000256" key="10">
    <source>
        <dbReference type="RuleBase" id="RU361270"/>
    </source>
</evidence>
<reference evidence="13 14" key="1">
    <citation type="submission" date="2018-06" db="EMBL/GenBank/DDBJ databases">
        <authorList>
            <consortium name="Pathogen Informatics"/>
            <person name="Doyle S."/>
        </authorList>
    </citation>
    <scope>NUCLEOTIDE SEQUENCE [LARGE SCALE GENOMIC DNA]</scope>
    <source>
        <strain evidence="13 14">NCTC12121</strain>
    </source>
</reference>